<evidence type="ECO:0000256" key="5">
    <source>
        <dbReference type="ARBA" id="ARBA00023136"/>
    </source>
</evidence>
<dbReference type="STRING" id="195883.A0A482WGH4"/>
<proteinExistence type="inferred from homology"/>
<dbReference type="GO" id="GO:0042147">
    <property type="term" value="P:retrograde transport, endosome to Golgi"/>
    <property type="evidence" value="ECO:0007669"/>
    <property type="project" value="InterPro"/>
</dbReference>
<dbReference type="InterPro" id="IPR045176">
    <property type="entry name" value="Got1"/>
</dbReference>
<keyword evidence="2 7" id="KW-0812">Transmembrane</keyword>
<feature type="transmembrane region" description="Helical" evidence="7">
    <location>
        <begin position="68"/>
        <end position="85"/>
    </location>
</feature>
<dbReference type="GO" id="GO:0000139">
    <property type="term" value="C:Golgi membrane"/>
    <property type="evidence" value="ECO:0007669"/>
    <property type="project" value="UniProtKB-SubCell"/>
</dbReference>
<dbReference type="FunCoup" id="A0A482WGH4">
    <property type="interactions" value="1830"/>
</dbReference>
<gene>
    <name evidence="8" type="ORF">LSTR_LSTR011040</name>
</gene>
<keyword evidence="4" id="KW-0333">Golgi apparatus</keyword>
<evidence type="ECO:0000313" key="9">
    <source>
        <dbReference type="Proteomes" id="UP000291343"/>
    </source>
</evidence>
<dbReference type="PANTHER" id="PTHR21493:SF9">
    <property type="entry name" value="GOLGI TRANSPORT PROTEIN 1-RELATED"/>
    <property type="match status" value="1"/>
</dbReference>
<evidence type="ECO:0000256" key="3">
    <source>
        <dbReference type="ARBA" id="ARBA00022989"/>
    </source>
</evidence>
<dbReference type="PANTHER" id="PTHR21493">
    <property type="entry name" value="CGI-141-RELATED/LIPASE CONTAINING PROTEIN"/>
    <property type="match status" value="1"/>
</dbReference>
<keyword evidence="5 7" id="KW-0472">Membrane</keyword>
<feature type="transmembrane region" description="Helical" evidence="7">
    <location>
        <begin position="12"/>
        <end position="30"/>
    </location>
</feature>
<evidence type="ECO:0000256" key="2">
    <source>
        <dbReference type="ARBA" id="ARBA00022692"/>
    </source>
</evidence>
<sequence>MIEISDVQKIGVGLAGFGIFFLFLGVLLLFDKGLLAIGNILFIAGLASVIGLERTFRFFFQRHKAKASVAFFGGILVVLFGWPLVGMMLETYGFILLFSGFFPVAINFLRRVPILGTFLNLPGIRTIMDRLAGDSSRTMV</sequence>
<evidence type="ECO:0000256" key="4">
    <source>
        <dbReference type="ARBA" id="ARBA00023034"/>
    </source>
</evidence>
<dbReference type="OrthoDB" id="204784at2759"/>
<dbReference type="GO" id="GO:0005783">
    <property type="term" value="C:endoplasmic reticulum"/>
    <property type="evidence" value="ECO:0007669"/>
    <property type="project" value="TreeGrafter"/>
</dbReference>
<evidence type="ECO:0000256" key="1">
    <source>
        <dbReference type="ARBA" id="ARBA00004653"/>
    </source>
</evidence>
<feature type="transmembrane region" description="Helical" evidence="7">
    <location>
        <begin position="91"/>
        <end position="109"/>
    </location>
</feature>
<dbReference type="InterPro" id="IPR007305">
    <property type="entry name" value="Vesicle_transpt_Got1/SFT2"/>
</dbReference>
<dbReference type="GO" id="GO:0006888">
    <property type="term" value="P:endoplasmic reticulum to Golgi vesicle-mediated transport"/>
    <property type="evidence" value="ECO:0007669"/>
    <property type="project" value="InterPro"/>
</dbReference>
<dbReference type="Proteomes" id="UP000291343">
    <property type="component" value="Unassembled WGS sequence"/>
</dbReference>
<reference evidence="8 9" key="1">
    <citation type="journal article" date="2017" name="Gigascience">
        <title>Genome sequence of the small brown planthopper, Laodelphax striatellus.</title>
        <authorList>
            <person name="Zhu J."/>
            <person name="Jiang F."/>
            <person name="Wang X."/>
            <person name="Yang P."/>
            <person name="Bao Y."/>
            <person name="Zhao W."/>
            <person name="Wang W."/>
            <person name="Lu H."/>
            <person name="Wang Q."/>
            <person name="Cui N."/>
            <person name="Li J."/>
            <person name="Chen X."/>
            <person name="Luo L."/>
            <person name="Yu J."/>
            <person name="Kang L."/>
            <person name="Cui F."/>
        </authorList>
    </citation>
    <scope>NUCLEOTIDE SEQUENCE [LARGE SCALE GENOMIC DNA]</scope>
    <source>
        <strain evidence="8">Lst14</strain>
    </source>
</reference>
<accession>A0A482WGH4</accession>
<evidence type="ECO:0008006" key="10">
    <source>
        <dbReference type="Google" id="ProtNLM"/>
    </source>
</evidence>
<dbReference type="GO" id="GO:0005829">
    <property type="term" value="C:cytosol"/>
    <property type="evidence" value="ECO:0007669"/>
    <property type="project" value="GOC"/>
</dbReference>
<name>A0A482WGH4_LAOST</name>
<comment type="similarity">
    <text evidence="6">Belongs to the GOT1 family.</text>
</comment>
<dbReference type="InParanoid" id="A0A482WGH4"/>
<dbReference type="AlphaFoldDB" id="A0A482WGH4"/>
<comment type="subcellular location">
    <subcellularLocation>
        <location evidence="1">Golgi apparatus membrane</location>
        <topology evidence="1">Multi-pass membrane protein</topology>
    </subcellularLocation>
</comment>
<keyword evidence="9" id="KW-1185">Reference proteome</keyword>
<evidence type="ECO:0000313" key="8">
    <source>
        <dbReference type="EMBL" id="RZF32593.1"/>
    </source>
</evidence>
<dbReference type="EMBL" id="QKKF02036444">
    <property type="protein sequence ID" value="RZF32593.1"/>
    <property type="molecule type" value="Genomic_DNA"/>
</dbReference>
<feature type="transmembrane region" description="Helical" evidence="7">
    <location>
        <begin position="36"/>
        <end position="56"/>
    </location>
</feature>
<keyword evidence="3 7" id="KW-1133">Transmembrane helix</keyword>
<organism evidence="8 9">
    <name type="scientific">Laodelphax striatellus</name>
    <name type="common">Small brown planthopper</name>
    <name type="synonym">Delphax striatella</name>
    <dbReference type="NCBI Taxonomy" id="195883"/>
    <lineage>
        <taxon>Eukaryota</taxon>
        <taxon>Metazoa</taxon>
        <taxon>Ecdysozoa</taxon>
        <taxon>Arthropoda</taxon>
        <taxon>Hexapoda</taxon>
        <taxon>Insecta</taxon>
        <taxon>Pterygota</taxon>
        <taxon>Neoptera</taxon>
        <taxon>Paraneoptera</taxon>
        <taxon>Hemiptera</taxon>
        <taxon>Auchenorrhyncha</taxon>
        <taxon>Fulgoroidea</taxon>
        <taxon>Delphacidae</taxon>
        <taxon>Criomorphinae</taxon>
        <taxon>Laodelphax</taxon>
    </lineage>
</organism>
<evidence type="ECO:0000256" key="7">
    <source>
        <dbReference type="SAM" id="Phobius"/>
    </source>
</evidence>
<evidence type="ECO:0000256" key="6">
    <source>
        <dbReference type="ARBA" id="ARBA00025799"/>
    </source>
</evidence>
<dbReference type="Pfam" id="PF04178">
    <property type="entry name" value="Got1"/>
    <property type="match status" value="1"/>
</dbReference>
<comment type="caution">
    <text evidence="8">The sequence shown here is derived from an EMBL/GenBank/DDBJ whole genome shotgun (WGS) entry which is preliminary data.</text>
</comment>
<protein>
    <recommendedName>
        <fullName evidence="10">Vesicle transport protein GOT1B</fullName>
    </recommendedName>
</protein>